<sequence length="104" mass="12064">MQKMEIAPKHNYVYEKCETGWKGGICMDGGNSVTHLSVPIGVIVIRDHVSAIPHHYEEFENTHYNTINDELFDALLGKCSQRVRNHNETRKKTRKRKLNNSKKK</sequence>
<feature type="region of interest" description="Disordered" evidence="1">
    <location>
        <begin position="83"/>
        <end position="104"/>
    </location>
</feature>
<evidence type="ECO:0000313" key="2">
    <source>
        <dbReference type="EMBL" id="QHT11842.1"/>
    </source>
</evidence>
<dbReference type="EMBL" id="MN739538">
    <property type="protein sequence ID" value="QHT11842.1"/>
    <property type="molecule type" value="Genomic_DNA"/>
</dbReference>
<protein>
    <submittedName>
        <fullName evidence="2">Uncharacterized protein</fullName>
    </submittedName>
</protein>
<proteinExistence type="predicted"/>
<reference evidence="2" key="1">
    <citation type="journal article" date="2020" name="Nature">
        <title>Giant virus diversity and host interactions through global metagenomics.</title>
        <authorList>
            <person name="Schulz F."/>
            <person name="Roux S."/>
            <person name="Paez-Espino D."/>
            <person name="Jungbluth S."/>
            <person name="Walsh D.A."/>
            <person name="Denef V.J."/>
            <person name="McMahon K.D."/>
            <person name="Konstantinidis K.T."/>
            <person name="Eloe-Fadrosh E.A."/>
            <person name="Kyrpides N.C."/>
            <person name="Woyke T."/>
        </authorList>
    </citation>
    <scope>NUCLEOTIDE SEQUENCE</scope>
    <source>
        <strain evidence="2">GVMAG-M-3300023174-124</strain>
    </source>
</reference>
<accession>A0A6C0D652</accession>
<name>A0A6C0D652_9ZZZZ</name>
<feature type="compositionally biased region" description="Basic residues" evidence="1">
    <location>
        <begin position="91"/>
        <end position="104"/>
    </location>
</feature>
<evidence type="ECO:0000256" key="1">
    <source>
        <dbReference type="SAM" id="MobiDB-lite"/>
    </source>
</evidence>
<organism evidence="2">
    <name type="scientific">viral metagenome</name>
    <dbReference type="NCBI Taxonomy" id="1070528"/>
    <lineage>
        <taxon>unclassified sequences</taxon>
        <taxon>metagenomes</taxon>
        <taxon>organismal metagenomes</taxon>
    </lineage>
</organism>
<dbReference type="AlphaFoldDB" id="A0A6C0D652"/>